<keyword evidence="4" id="KW-1185">Reference proteome</keyword>
<dbReference type="GO" id="GO:0005085">
    <property type="term" value="F:guanyl-nucleotide exchange factor activity"/>
    <property type="evidence" value="ECO:0007669"/>
    <property type="project" value="UniProtKB-KW"/>
</dbReference>
<accession>A0AAV0Z4Z8</accession>
<keyword evidence="1" id="KW-0344">Guanine-nucleotide releasing factor</keyword>
<dbReference type="Proteomes" id="UP001157006">
    <property type="component" value="Chromosome 1S"/>
</dbReference>
<sequence length="168" mass="18879">MMDENTMITLTGKECASYDVHLMTEPCGVPCMVEIFHFLCSLLNVIENIELGPRSNTIEFVEDLEASFSCVILRLAQSRYGASYQQQEVAMEALFVFCRQKTFMADMYANFDSDITCSNVFEDLANLLSRSAFLMNCPLSVMHIPALDCLIIVIQGMDERTTNESAPV</sequence>
<dbReference type="PANTHER" id="PTHR10663:SF388">
    <property type="entry name" value="GOLGI-SPECIFIC BREFELDIN A-RESISTANCE GUANINE NUCLEOTIDE EXCHANGE FACTOR 1"/>
    <property type="match status" value="1"/>
</dbReference>
<dbReference type="Pfam" id="PF12783">
    <property type="entry name" value="Sec7-like_HUS"/>
    <property type="match status" value="1"/>
</dbReference>
<dbReference type="EMBL" id="OX451735">
    <property type="protein sequence ID" value="CAI8593615.1"/>
    <property type="molecule type" value="Genomic_DNA"/>
</dbReference>
<evidence type="ECO:0000313" key="3">
    <source>
        <dbReference type="EMBL" id="CAI8593615.1"/>
    </source>
</evidence>
<organism evidence="3 4">
    <name type="scientific">Vicia faba</name>
    <name type="common">Broad bean</name>
    <name type="synonym">Faba vulgaris</name>
    <dbReference type="NCBI Taxonomy" id="3906"/>
    <lineage>
        <taxon>Eukaryota</taxon>
        <taxon>Viridiplantae</taxon>
        <taxon>Streptophyta</taxon>
        <taxon>Embryophyta</taxon>
        <taxon>Tracheophyta</taxon>
        <taxon>Spermatophyta</taxon>
        <taxon>Magnoliopsida</taxon>
        <taxon>eudicotyledons</taxon>
        <taxon>Gunneridae</taxon>
        <taxon>Pentapetalae</taxon>
        <taxon>rosids</taxon>
        <taxon>fabids</taxon>
        <taxon>Fabales</taxon>
        <taxon>Fabaceae</taxon>
        <taxon>Papilionoideae</taxon>
        <taxon>50 kb inversion clade</taxon>
        <taxon>NPAAA clade</taxon>
        <taxon>Hologalegina</taxon>
        <taxon>IRL clade</taxon>
        <taxon>Fabeae</taxon>
        <taxon>Vicia</taxon>
    </lineage>
</organism>
<dbReference type="PANTHER" id="PTHR10663">
    <property type="entry name" value="GUANYL-NUCLEOTIDE EXCHANGE FACTOR"/>
    <property type="match status" value="1"/>
</dbReference>
<feature type="domain" description="Mon2/Sec7/BIG1-like HUS" evidence="2">
    <location>
        <begin position="60"/>
        <end position="120"/>
    </location>
</feature>
<dbReference type="InterPro" id="IPR032691">
    <property type="entry name" value="Mon2/Sec7/BIG1-like_HUS"/>
</dbReference>
<evidence type="ECO:0000259" key="2">
    <source>
        <dbReference type="Pfam" id="PF12783"/>
    </source>
</evidence>
<proteinExistence type="predicted"/>
<reference evidence="3 4" key="1">
    <citation type="submission" date="2023-01" db="EMBL/GenBank/DDBJ databases">
        <authorList>
            <person name="Kreplak J."/>
        </authorList>
    </citation>
    <scope>NUCLEOTIDE SEQUENCE [LARGE SCALE GENOMIC DNA]</scope>
</reference>
<evidence type="ECO:0000313" key="4">
    <source>
        <dbReference type="Proteomes" id="UP001157006"/>
    </source>
</evidence>
<dbReference type="AlphaFoldDB" id="A0AAV0Z4Z8"/>
<evidence type="ECO:0000256" key="1">
    <source>
        <dbReference type="ARBA" id="ARBA00022658"/>
    </source>
</evidence>
<protein>
    <recommendedName>
        <fullName evidence="2">Mon2/Sec7/BIG1-like HUS domain-containing protein</fullName>
    </recommendedName>
</protein>
<gene>
    <name evidence="3" type="ORF">VFH_I100400</name>
</gene>
<name>A0AAV0Z4Z8_VICFA</name>